<feature type="transmembrane region" description="Helical" evidence="1">
    <location>
        <begin position="91"/>
        <end position="118"/>
    </location>
</feature>
<accession>A0A1X1ZML1</accession>
<keyword evidence="3" id="KW-1185">Reference proteome</keyword>
<dbReference type="RefSeq" id="WP_085164748.1">
    <property type="nucleotide sequence ID" value="NZ_LQPH01000109.1"/>
</dbReference>
<evidence type="ECO:0000256" key="1">
    <source>
        <dbReference type="SAM" id="Phobius"/>
    </source>
</evidence>
<evidence type="ECO:0000313" key="2">
    <source>
        <dbReference type="EMBL" id="ORW24573.1"/>
    </source>
</evidence>
<comment type="caution">
    <text evidence="2">The sequence shown here is derived from an EMBL/GenBank/DDBJ whole genome shotgun (WGS) entry which is preliminary data.</text>
</comment>
<feature type="transmembrane region" description="Helical" evidence="1">
    <location>
        <begin position="12"/>
        <end position="31"/>
    </location>
</feature>
<organism evidence="2 3">
    <name type="scientific">Mycobacterium nebraskense</name>
    <dbReference type="NCBI Taxonomy" id="244292"/>
    <lineage>
        <taxon>Bacteria</taxon>
        <taxon>Bacillati</taxon>
        <taxon>Actinomycetota</taxon>
        <taxon>Actinomycetes</taxon>
        <taxon>Mycobacteriales</taxon>
        <taxon>Mycobacteriaceae</taxon>
        <taxon>Mycobacterium</taxon>
    </lineage>
</organism>
<sequence>MNAAPTPNQIYVMGAWAIVALALLALTAAAARRISPALRAARTGHWRPALGCLVVSFATAAASSWTAIPALTHADARWGFHPITGLVDWLAVSVVGVLLVTGLCAAAVSVVSSALLWVAIIHDARSSTTTGGRG</sequence>
<proteinExistence type="predicted"/>
<gene>
    <name evidence="2" type="ORF">AWC17_03265</name>
</gene>
<dbReference type="AlphaFoldDB" id="A0A1X1ZML1"/>
<reference evidence="2 3" key="1">
    <citation type="submission" date="2016-01" db="EMBL/GenBank/DDBJ databases">
        <title>The new phylogeny of the genus Mycobacterium.</title>
        <authorList>
            <person name="Tarcisio F."/>
            <person name="Conor M."/>
            <person name="Antonella G."/>
            <person name="Elisabetta G."/>
            <person name="Giulia F.S."/>
            <person name="Sara T."/>
            <person name="Anna F."/>
            <person name="Clotilde B."/>
            <person name="Roberto B."/>
            <person name="Veronica D.S."/>
            <person name="Fabio R."/>
            <person name="Monica P."/>
            <person name="Olivier J."/>
            <person name="Enrico T."/>
            <person name="Nicola S."/>
        </authorList>
    </citation>
    <scope>NUCLEOTIDE SEQUENCE [LARGE SCALE GENOMIC DNA]</scope>
    <source>
        <strain evidence="2 3">DSM 44803</strain>
    </source>
</reference>
<protein>
    <submittedName>
        <fullName evidence="2">Uncharacterized protein</fullName>
    </submittedName>
</protein>
<keyword evidence="1" id="KW-0472">Membrane</keyword>
<evidence type="ECO:0000313" key="3">
    <source>
        <dbReference type="Proteomes" id="UP000193781"/>
    </source>
</evidence>
<dbReference type="Proteomes" id="UP000193781">
    <property type="component" value="Unassembled WGS sequence"/>
</dbReference>
<keyword evidence="1" id="KW-1133">Transmembrane helix</keyword>
<name>A0A1X1ZML1_9MYCO</name>
<keyword evidence="1" id="KW-0812">Transmembrane</keyword>
<feature type="transmembrane region" description="Helical" evidence="1">
    <location>
        <begin position="52"/>
        <end position="71"/>
    </location>
</feature>
<dbReference type="EMBL" id="LQPH01000109">
    <property type="protein sequence ID" value="ORW24573.1"/>
    <property type="molecule type" value="Genomic_DNA"/>
</dbReference>